<feature type="region of interest" description="Disordered" evidence="1">
    <location>
        <begin position="79"/>
        <end position="108"/>
    </location>
</feature>
<dbReference type="InterPro" id="IPR052252">
    <property type="entry name" value="CEMIP/CEMIP2"/>
</dbReference>
<organism evidence="2 3">
    <name type="scientific">Notothenia coriiceps</name>
    <name type="common">black rockcod</name>
    <dbReference type="NCBI Taxonomy" id="8208"/>
    <lineage>
        <taxon>Eukaryota</taxon>
        <taxon>Metazoa</taxon>
        <taxon>Chordata</taxon>
        <taxon>Craniata</taxon>
        <taxon>Vertebrata</taxon>
        <taxon>Euteleostomi</taxon>
        <taxon>Actinopterygii</taxon>
        <taxon>Neopterygii</taxon>
        <taxon>Teleostei</taxon>
        <taxon>Neoteleostei</taxon>
        <taxon>Acanthomorphata</taxon>
        <taxon>Eupercaria</taxon>
        <taxon>Perciformes</taxon>
        <taxon>Notothenioidei</taxon>
        <taxon>Nototheniidae</taxon>
        <taxon>Notothenia</taxon>
    </lineage>
</organism>
<dbReference type="OrthoDB" id="120976at2759"/>
<dbReference type="PANTHER" id="PTHR15535">
    <property type="entry name" value="TRANSMEMBRANE PROTEIN 2-RELATED"/>
    <property type="match status" value="1"/>
</dbReference>
<dbReference type="RefSeq" id="XP_010768124.1">
    <property type="nucleotide sequence ID" value="XM_010769822.1"/>
</dbReference>
<evidence type="ECO:0000313" key="3">
    <source>
        <dbReference type="RefSeq" id="XP_010768124.1"/>
    </source>
</evidence>
<proteinExistence type="predicted"/>
<accession>A0A6I9MPD5</accession>
<evidence type="ECO:0000256" key="1">
    <source>
        <dbReference type="SAM" id="MobiDB-lite"/>
    </source>
</evidence>
<dbReference type="KEGG" id="ncc:104944304"/>
<dbReference type="AlphaFoldDB" id="A0A6I9MPD5"/>
<gene>
    <name evidence="3" type="primary">LOC104944304</name>
</gene>
<dbReference type="PANTHER" id="PTHR15535:SF15">
    <property type="entry name" value="CELL MIGRATION-INDUCING AND HYALURONAN-BINDING PROTEIN"/>
    <property type="match status" value="1"/>
</dbReference>
<sequence length="108" mass="11737">YGPHQDADPFKPRVPALIHHFVAYKNQDHGAWLRGGDVWLDDCQFADNGIGLTLASGGTFPDDDGSRQQVINSLFVGESENRGMPVPDNRIWGPGGSDHSGRTLPRGV</sequence>
<dbReference type="GeneID" id="104944304"/>
<keyword evidence="2" id="KW-1185">Reference proteome</keyword>
<feature type="non-terminal residue" evidence="3">
    <location>
        <position position="1"/>
    </location>
</feature>
<name>A0A6I9MPD5_9TELE</name>
<reference evidence="3" key="1">
    <citation type="submission" date="2025-08" db="UniProtKB">
        <authorList>
            <consortium name="RefSeq"/>
        </authorList>
    </citation>
    <scope>IDENTIFICATION</scope>
    <source>
        <tissue evidence="3">Muscle</tissue>
    </source>
</reference>
<dbReference type="Proteomes" id="UP000504611">
    <property type="component" value="Unplaced"/>
</dbReference>
<evidence type="ECO:0000313" key="2">
    <source>
        <dbReference type="Proteomes" id="UP000504611"/>
    </source>
</evidence>
<protein>
    <submittedName>
        <fullName evidence="3">Cell migration-inducing and hyaluronan-binding protein-like</fullName>
    </submittedName>
</protein>